<evidence type="ECO:0000313" key="5">
    <source>
        <dbReference type="Proteomes" id="UP001431209"/>
    </source>
</evidence>
<protein>
    <submittedName>
        <fullName evidence="4">Formiminoglutamase</fullName>
    </submittedName>
</protein>
<accession>A0AAW2ZG88</accession>
<evidence type="ECO:0000313" key="4">
    <source>
        <dbReference type="EMBL" id="KAL0487679.1"/>
    </source>
</evidence>
<dbReference type="SUPFAM" id="SSF52768">
    <property type="entry name" value="Arginase/deacetylase"/>
    <property type="match status" value="1"/>
</dbReference>
<dbReference type="AlphaFoldDB" id="A0AAW2ZG88"/>
<keyword evidence="5" id="KW-1185">Reference proteome</keyword>
<dbReference type="PROSITE" id="PS51409">
    <property type="entry name" value="ARGINASE_2"/>
    <property type="match status" value="1"/>
</dbReference>
<dbReference type="PANTHER" id="PTHR11358:SF26">
    <property type="entry name" value="GUANIDINO ACID HYDROLASE, MITOCHONDRIAL"/>
    <property type="match status" value="1"/>
</dbReference>
<dbReference type="Proteomes" id="UP001431209">
    <property type="component" value="Unassembled WGS sequence"/>
</dbReference>
<gene>
    <name evidence="4" type="ORF">AKO1_008723</name>
</gene>
<proteinExistence type="inferred from homology"/>
<reference evidence="4 5" key="1">
    <citation type="submission" date="2024-03" db="EMBL/GenBank/DDBJ databases">
        <title>The Acrasis kona genome and developmental transcriptomes reveal deep origins of eukaryotic multicellular pathways.</title>
        <authorList>
            <person name="Sheikh S."/>
            <person name="Fu C.-J."/>
            <person name="Brown M.W."/>
            <person name="Baldauf S.L."/>
        </authorList>
    </citation>
    <scope>NUCLEOTIDE SEQUENCE [LARGE SCALE GENOMIC DNA]</scope>
    <source>
        <strain evidence="4 5">ATCC MYA-3509</strain>
    </source>
</reference>
<comment type="caution">
    <text evidence="4">The sequence shown here is derived from an EMBL/GenBank/DDBJ whole genome shotgun (WGS) entry which is preliminary data.</text>
</comment>
<evidence type="ECO:0000256" key="1">
    <source>
        <dbReference type="ARBA" id="ARBA00022723"/>
    </source>
</evidence>
<name>A0AAW2ZG88_9EUKA</name>
<comment type="similarity">
    <text evidence="3">Belongs to the arginase family.</text>
</comment>
<dbReference type="InterPro" id="IPR023696">
    <property type="entry name" value="Ureohydrolase_dom_sf"/>
</dbReference>
<dbReference type="GO" id="GO:0046872">
    <property type="term" value="F:metal ion binding"/>
    <property type="evidence" value="ECO:0007669"/>
    <property type="project" value="UniProtKB-KW"/>
</dbReference>
<sequence>MSDVRVGELIQNKENASRGDHIAIIGFPHDEGVRRNGGRVGAARGPENFRKLLKRTGTVINPEFNLDCTNTKIIDLGDVAEDLDFDSSHSTLRQKVSQAISVGSIPFVIGGGNDESYSNAAGLIENVKDISRVAVINIDAHLDVREQKDGLEHSGSPFRLLLETKGFKGSNFIEFAAQGSQCSVQHAEFITKQHNGQIFWLNNLRSNTNGIDKQFETLLNSLDVDHIFFSFDLDSVQSSDAPGVSCPSPIGLTAYEALRLCFIAGSNPKVSLMDLSEYNPLIEDYRTAKLVTQMFYYFVMGFTSRS</sequence>
<dbReference type="PANTHER" id="PTHR11358">
    <property type="entry name" value="ARGINASE/AGMATINASE"/>
    <property type="match status" value="1"/>
</dbReference>
<dbReference type="Gene3D" id="3.40.800.10">
    <property type="entry name" value="Ureohydrolase domain"/>
    <property type="match status" value="1"/>
</dbReference>
<dbReference type="EMBL" id="JAOPGA020001361">
    <property type="protein sequence ID" value="KAL0487679.1"/>
    <property type="molecule type" value="Genomic_DNA"/>
</dbReference>
<dbReference type="GO" id="GO:0033389">
    <property type="term" value="P:putrescine biosynthetic process from arginine, via agmatine"/>
    <property type="evidence" value="ECO:0007669"/>
    <property type="project" value="TreeGrafter"/>
</dbReference>
<dbReference type="InterPro" id="IPR006035">
    <property type="entry name" value="Ureohydrolase"/>
</dbReference>
<evidence type="ECO:0000256" key="3">
    <source>
        <dbReference type="PROSITE-ProRule" id="PRU00742"/>
    </source>
</evidence>
<dbReference type="CDD" id="cd09988">
    <property type="entry name" value="Formimidoylglutamase"/>
    <property type="match status" value="1"/>
</dbReference>
<organism evidence="4 5">
    <name type="scientific">Acrasis kona</name>
    <dbReference type="NCBI Taxonomy" id="1008807"/>
    <lineage>
        <taxon>Eukaryota</taxon>
        <taxon>Discoba</taxon>
        <taxon>Heterolobosea</taxon>
        <taxon>Tetramitia</taxon>
        <taxon>Eutetramitia</taxon>
        <taxon>Acrasidae</taxon>
        <taxon>Acrasis</taxon>
    </lineage>
</organism>
<dbReference type="GO" id="GO:0008783">
    <property type="term" value="F:agmatinase activity"/>
    <property type="evidence" value="ECO:0007669"/>
    <property type="project" value="TreeGrafter"/>
</dbReference>
<evidence type="ECO:0000256" key="2">
    <source>
        <dbReference type="ARBA" id="ARBA00022801"/>
    </source>
</evidence>
<dbReference type="Pfam" id="PF00491">
    <property type="entry name" value="Arginase"/>
    <property type="match status" value="1"/>
</dbReference>
<keyword evidence="1" id="KW-0479">Metal-binding</keyword>
<keyword evidence="2" id="KW-0378">Hydrolase</keyword>
<dbReference type="PIRSF" id="PIRSF036979">
    <property type="entry name" value="Arginase"/>
    <property type="match status" value="1"/>
</dbReference>